<evidence type="ECO:0000313" key="4">
    <source>
        <dbReference type="Proteomes" id="UP000325315"/>
    </source>
</evidence>
<dbReference type="InterPro" id="IPR053134">
    <property type="entry name" value="RNA-dir_DNA_polymerase"/>
</dbReference>
<sequence>MDWLTKHGVILDYRKKKFLVRSYDDQEDVFAIEVFTGTNLVTISPYHMVPKKLKELKVQLQDLLDHGFIRLGELQYCTLKGKTIRCDFFKLKDNDISKMVFRTCYDQYEFLVKPFSLINAPKAFMDLMNRIFLPYLDQFVVVFIENILNNLKSESEHEQHIQIKLHENLSKCELWLAKVVFLGHVISTDGIRIDSKRSRLSYSEKHRKICRKFVVFLDWLCQESFEKLKQMLTEAPVLTLSKLGKDFVVYSDALLNGLGCVLITLVKHVVADSLSKKAVVELRVILFNSKLIVMRNVYCGSVENCTIDDSGCLRFPNHIFVPDVVNLKVLILREAHNIPFSMHLGRTKMYRDLQELYWWSGMKTKIVQFITKCVSCQGVKAEHQDIIQRKISSRLITVLQHKKSDVTTQGLEYRNSNTAIGVTTQQ</sequence>
<evidence type="ECO:0000259" key="1">
    <source>
        <dbReference type="Pfam" id="PF17919"/>
    </source>
</evidence>
<organism evidence="3 4">
    <name type="scientific">Gossypium australe</name>
    <dbReference type="NCBI Taxonomy" id="47621"/>
    <lineage>
        <taxon>Eukaryota</taxon>
        <taxon>Viridiplantae</taxon>
        <taxon>Streptophyta</taxon>
        <taxon>Embryophyta</taxon>
        <taxon>Tracheophyta</taxon>
        <taxon>Spermatophyta</taxon>
        <taxon>Magnoliopsida</taxon>
        <taxon>eudicotyledons</taxon>
        <taxon>Gunneridae</taxon>
        <taxon>Pentapetalae</taxon>
        <taxon>rosids</taxon>
        <taxon>malvids</taxon>
        <taxon>Malvales</taxon>
        <taxon>Malvaceae</taxon>
        <taxon>Malvoideae</taxon>
        <taxon>Gossypium</taxon>
    </lineage>
</organism>
<dbReference type="AlphaFoldDB" id="A0A5B6VN21"/>
<name>A0A5B6VN21_9ROSI</name>
<dbReference type="SUPFAM" id="SSF56672">
    <property type="entry name" value="DNA/RNA polymerases"/>
    <property type="match status" value="1"/>
</dbReference>
<dbReference type="Gene3D" id="3.30.70.270">
    <property type="match status" value="1"/>
</dbReference>
<reference evidence="4" key="1">
    <citation type="journal article" date="2019" name="Plant Biotechnol. J.">
        <title>Genome sequencing of the Australian wild diploid species Gossypium australe highlights disease resistance and delayed gland morphogenesis.</title>
        <authorList>
            <person name="Cai Y."/>
            <person name="Cai X."/>
            <person name="Wang Q."/>
            <person name="Wang P."/>
            <person name="Zhang Y."/>
            <person name="Cai C."/>
            <person name="Xu Y."/>
            <person name="Wang K."/>
            <person name="Zhou Z."/>
            <person name="Wang C."/>
            <person name="Geng S."/>
            <person name="Li B."/>
            <person name="Dong Q."/>
            <person name="Hou Y."/>
            <person name="Wang H."/>
            <person name="Ai P."/>
            <person name="Liu Z."/>
            <person name="Yi F."/>
            <person name="Sun M."/>
            <person name="An G."/>
            <person name="Cheng J."/>
            <person name="Zhang Y."/>
            <person name="Shi Q."/>
            <person name="Xie Y."/>
            <person name="Shi X."/>
            <person name="Chang Y."/>
            <person name="Huang F."/>
            <person name="Chen Y."/>
            <person name="Hong S."/>
            <person name="Mi L."/>
            <person name="Sun Q."/>
            <person name="Zhang L."/>
            <person name="Zhou B."/>
            <person name="Peng R."/>
            <person name="Zhang X."/>
            <person name="Liu F."/>
        </authorList>
    </citation>
    <scope>NUCLEOTIDE SEQUENCE [LARGE SCALE GENOMIC DNA]</scope>
    <source>
        <strain evidence="4">cv. PA1801</strain>
    </source>
</reference>
<evidence type="ECO:0000313" key="3">
    <source>
        <dbReference type="EMBL" id="KAA3470739.1"/>
    </source>
</evidence>
<feature type="domain" description="Integrase zinc-binding" evidence="2">
    <location>
        <begin position="327"/>
        <end position="381"/>
    </location>
</feature>
<dbReference type="PANTHER" id="PTHR24559:SF444">
    <property type="entry name" value="REVERSE TRANSCRIPTASE DOMAIN-CONTAINING PROTEIN"/>
    <property type="match status" value="1"/>
</dbReference>
<dbReference type="InterPro" id="IPR041588">
    <property type="entry name" value="Integrase_H2C2"/>
</dbReference>
<feature type="domain" description="Reverse transcriptase/retrotransposon-derived protein RNase H-like" evidence="1">
    <location>
        <begin position="221"/>
        <end position="265"/>
    </location>
</feature>
<dbReference type="PANTHER" id="PTHR24559">
    <property type="entry name" value="TRANSPOSON TY3-I GAG-POL POLYPROTEIN"/>
    <property type="match status" value="1"/>
</dbReference>
<dbReference type="Pfam" id="PF17921">
    <property type="entry name" value="Integrase_H2C2"/>
    <property type="match status" value="1"/>
</dbReference>
<dbReference type="OrthoDB" id="415724at2759"/>
<protein>
    <submittedName>
        <fullName evidence="3">DNA/RNA polymerases superfamily protein</fullName>
    </submittedName>
</protein>
<dbReference type="EMBL" id="SMMG02000006">
    <property type="protein sequence ID" value="KAA3470739.1"/>
    <property type="molecule type" value="Genomic_DNA"/>
</dbReference>
<dbReference type="Pfam" id="PF17919">
    <property type="entry name" value="RT_RNaseH_2"/>
    <property type="match status" value="1"/>
</dbReference>
<dbReference type="Gene3D" id="1.10.340.70">
    <property type="match status" value="1"/>
</dbReference>
<evidence type="ECO:0000259" key="2">
    <source>
        <dbReference type="Pfam" id="PF17921"/>
    </source>
</evidence>
<accession>A0A5B6VN21</accession>
<keyword evidence="4" id="KW-1185">Reference proteome</keyword>
<dbReference type="InterPro" id="IPR041577">
    <property type="entry name" value="RT_RNaseH_2"/>
</dbReference>
<gene>
    <name evidence="3" type="ORF">EPI10_016424</name>
</gene>
<dbReference type="InterPro" id="IPR043502">
    <property type="entry name" value="DNA/RNA_pol_sf"/>
</dbReference>
<dbReference type="Proteomes" id="UP000325315">
    <property type="component" value="Unassembled WGS sequence"/>
</dbReference>
<dbReference type="InterPro" id="IPR043128">
    <property type="entry name" value="Rev_trsase/Diguanyl_cyclase"/>
</dbReference>
<dbReference type="Gene3D" id="3.10.10.10">
    <property type="entry name" value="HIV Type 1 Reverse Transcriptase, subunit A, domain 1"/>
    <property type="match status" value="1"/>
</dbReference>
<proteinExistence type="predicted"/>
<comment type="caution">
    <text evidence="3">The sequence shown here is derived from an EMBL/GenBank/DDBJ whole genome shotgun (WGS) entry which is preliminary data.</text>
</comment>